<dbReference type="RefSeq" id="WP_109714817.1">
    <property type="nucleotide sequence ID" value="NZ_QGDS01000032.1"/>
</dbReference>
<proteinExistence type="predicted"/>
<evidence type="ECO:0000313" key="1">
    <source>
        <dbReference type="EMBL" id="SUQ16434.1"/>
    </source>
</evidence>
<accession>A0A315ZJT4</accession>
<sequence length="225" mass="25595">MRNAVIVIFMVVILVFSGVSIQAAENKAIRKNELESSLGEAMEQSMKILTVHPVYHIDDSAKTDELAADFIQGFLMKTTSNSDFTIEILGMDAEKGLLDVRVEERYKQIIGHGEISCRKTVILEDFEEEETAFYQVSFWVPKEIGKEESEYEYVIKQVNVHSGDNLNAAMLPKNSMKREGRTFCGWRMIKPINGLGILYDEENIGALRASENLEFRAVYQQEVEL</sequence>
<dbReference type="AlphaFoldDB" id="A0A315ZJT4"/>
<keyword evidence="2" id="KW-1185">Reference proteome</keyword>
<reference evidence="2" key="1">
    <citation type="submission" date="2017-07" db="EMBL/GenBank/DDBJ databases">
        <authorList>
            <person name="Varghese N."/>
            <person name="Submissions S."/>
        </authorList>
    </citation>
    <scope>NUCLEOTIDE SEQUENCE [LARGE SCALE GENOMIC DNA]</scope>
    <source>
        <strain evidence="2">NLAE-zl-C134</strain>
    </source>
</reference>
<name>A0A315ZJT4_9FIRM</name>
<gene>
    <name evidence="1" type="ORF">SAMN05216529_1322</name>
</gene>
<dbReference type="OrthoDB" id="1942812at2"/>
<dbReference type="Proteomes" id="UP000254051">
    <property type="component" value="Unassembled WGS sequence"/>
</dbReference>
<evidence type="ECO:0000313" key="2">
    <source>
        <dbReference type="Proteomes" id="UP000254051"/>
    </source>
</evidence>
<protein>
    <submittedName>
        <fullName evidence="1">Uncharacterized protein</fullName>
    </submittedName>
</protein>
<dbReference type="EMBL" id="UHJJ01000032">
    <property type="protein sequence ID" value="SUQ16434.1"/>
    <property type="molecule type" value="Genomic_DNA"/>
</dbReference>
<organism evidence="1 2">
    <name type="scientific">Faecalicatena contorta</name>
    <dbReference type="NCBI Taxonomy" id="39482"/>
    <lineage>
        <taxon>Bacteria</taxon>
        <taxon>Bacillati</taxon>
        <taxon>Bacillota</taxon>
        <taxon>Clostridia</taxon>
        <taxon>Lachnospirales</taxon>
        <taxon>Lachnospiraceae</taxon>
        <taxon>Faecalicatena</taxon>
    </lineage>
</organism>